<dbReference type="EMBL" id="AFBI03000013">
    <property type="protein sequence ID" value="EJW04803.1"/>
    <property type="molecule type" value="Genomic_DNA"/>
</dbReference>
<name>J8ZYP9_EDHAE</name>
<comment type="caution">
    <text evidence="1">The sequence shown here is derived from an EMBL/GenBank/DDBJ whole genome shotgun (WGS) entry which is preliminary data.</text>
</comment>
<proteinExistence type="predicted"/>
<gene>
    <name evidence="1" type="ORF">EDEG_01025</name>
</gene>
<accession>J8ZYP9</accession>
<organism evidence="1 2">
    <name type="scientific">Edhazardia aedis (strain USNM 41457)</name>
    <name type="common">Microsporidian parasite</name>
    <dbReference type="NCBI Taxonomy" id="1003232"/>
    <lineage>
        <taxon>Eukaryota</taxon>
        <taxon>Fungi</taxon>
        <taxon>Fungi incertae sedis</taxon>
        <taxon>Microsporidia</taxon>
        <taxon>Edhazardia</taxon>
    </lineage>
</organism>
<dbReference type="InParanoid" id="J8ZYP9"/>
<evidence type="ECO:0000313" key="2">
    <source>
        <dbReference type="Proteomes" id="UP000003163"/>
    </source>
</evidence>
<dbReference type="Proteomes" id="UP000003163">
    <property type="component" value="Unassembled WGS sequence"/>
</dbReference>
<keyword evidence="2" id="KW-1185">Reference proteome</keyword>
<dbReference type="OMA" id="MERMDIF"/>
<reference evidence="1 2" key="1">
    <citation type="submission" date="2011-08" db="EMBL/GenBank/DDBJ databases">
        <authorList>
            <person name="Liu Z.J."/>
            <person name="Shi F.L."/>
            <person name="Lu J.Q."/>
            <person name="Li M."/>
            <person name="Wang Z.L."/>
        </authorList>
    </citation>
    <scope>NUCLEOTIDE SEQUENCE [LARGE SCALE GENOMIC DNA]</scope>
    <source>
        <strain evidence="1 2">USNM 41457</strain>
    </source>
</reference>
<sequence>MNEEEDEIIISNLEEIDMTFSQINRVLKQIEQKFECFKNKSKVLSANFKPWQNFFGISECSQKTAKNNDLGGDFEYCMDNTLQSIVLESTIAKDYESIYNTENTKQSDIQNNLPESYLSRSKIGVSTNNVNSSNICLNEDKKYVCADFNKSLLPQIFESEFELIDEIYQIIKEHRQITLTEIQDKFKNEDEKKISIILNLLIRKNFIIFQNGAFLV</sequence>
<dbReference type="VEuPathDB" id="MicrosporidiaDB:EDEG_01025"/>
<dbReference type="OrthoDB" id="2192592at2759"/>
<dbReference type="AlphaFoldDB" id="J8ZYP9"/>
<evidence type="ECO:0000313" key="1">
    <source>
        <dbReference type="EMBL" id="EJW04803.1"/>
    </source>
</evidence>
<reference evidence="2" key="2">
    <citation type="submission" date="2015-07" db="EMBL/GenBank/DDBJ databases">
        <title>Contrasting host-pathogen interactions and genome evolution in two generalist and specialist microsporidian pathogens of mosquitoes.</title>
        <authorList>
            <consortium name="The Broad Institute Genomics Platform"/>
            <consortium name="The Broad Institute Genome Sequencing Center for Infectious Disease"/>
            <person name="Cuomo C.A."/>
            <person name="Sanscrainte N.D."/>
            <person name="Goldberg J.M."/>
            <person name="Heiman D."/>
            <person name="Young S."/>
            <person name="Zeng Q."/>
            <person name="Becnel J.J."/>
            <person name="Birren B.W."/>
        </authorList>
    </citation>
    <scope>NUCLEOTIDE SEQUENCE [LARGE SCALE GENOMIC DNA]</scope>
    <source>
        <strain evidence="2">USNM 41457</strain>
    </source>
</reference>
<protein>
    <submittedName>
        <fullName evidence="1">Uncharacterized protein</fullName>
    </submittedName>
</protein>
<dbReference type="HOGENOM" id="CLU_105931_0_0_1"/>